<reference evidence="2 3" key="1">
    <citation type="submission" date="2023-06" db="EMBL/GenBank/DDBJ databases">
        <title>Complete Genome Sequence of Gallibacterium anatis Strain BJF12, Isolated from a chicken with diarrhea.</title>
        <authorList>
            <person name="Guo F."/>
            <person name="Bu W."/>
            <person name="Xu F."/>
            <person name="Wen T."/>
        </authorList>
    </citation>
    <scope>NUCLEOTIDE SEQUENCE [LARGE SCALE GENOMIC DNA]</scope>
    <source>
        <strain evidence="2 3">BJF12</strain>
    </source>
</reference>
<protein>
    <submittedName>
        <fullName evidence="2">Toprim domain-containing protein</fullName>
    </submittedName>
</protein>
<dbReference type="SUPFAM" id="SSF56712">
    <property type="entry name" value="Prokaryotic type I DNA topoisomerase"/>
    <property type="match status" value="1"/>
</dbReference>
<dbReference type="InterPro" id="IPR023405">
    <property type="entry name" value="Topo_IA_core_domain"/>
</dbReference>
<sequence length="113" mass="12826">MKLFLCEKPSQGRDIAKVLGATQKGEGYLSTADGTIVVTWARGHLVEQFSPEQYDPALKAWRLDTLPIIPSQWQVSPKPDAKKEYKTVMTLLKKARTVLMNPLMIFIKIIKLR</sequence>
<evidence type="ECO:0000259" key="1">
    <source>
        <dbReference type="Pfam" id="PF01751"/>
    </source>
</evidence>
<name>A0AAX3XFI2_9PAST</name>
<proteinExistence type="predicted"/>
<dbReference type="RefSeq" id="WP_285097505.1">
    <property type="nucleotide sequence ID" value="NZ_CP126975.1"/>
</dbReference>
<accession>A0AAX3XFI2</accession>
<dbReference type="Proteomes" id="UP001226750">
    <property type="component" value="Chromosome"/>
</dbReference>
<evidence type="ECO:0000313" key="3">
    <source>
        <dbReference type="Proteomes" id="UP001226750"/>
    </source>
</evidence>
<dbReference type="Gene3D" id="3.40.50.140">
    <property type="match status" value="1"/>
</dbReference>
<dbReference type="EMBL" id="CP126975">
    <property type="protein sequence ID" value="WIM80777.1"/>
    <property type="molecule type" value="Genomic_DNA"/>
</dbReference>
<feature type="domain" description="Toprim" evidence="1">
    <location>
        <begin position="2"/>
        <end position="99"/>
    </location>
</feature>
<dbReference type="InterPro" id="IPR006171">
    <property type="entry name" value="TOPRIM_dom"/>
</dbReference>
<dbReference type="AlphaFoldDB" id="A0AAX3XFI2"/>
<dbReference type="Pfam" id="PF01751">
    <property type="entry name" value="Toprim"/>
    <property type="match status" value="1"/>
</dbReference>
<keyword evidence="3" id="KW-1185">Reference proteome</keyword>
<evidence type="ECO:0000313" key="2">
    <source>
        <dbReference type="EMBL" id="WIM80777.1"/>
    </source>
</evidence>
<gene>
    <name evidence="2" type="ORF">QP018_05990</name>
</gene>
<organism evidence="2 3">
    <name type="scientific">Gallibacterium anatis</name>
    <dbReference type="NCBI Taxonomy" id="750"/>
    <lineage>
        <taxon>Bacteria</taxon>
        <taxon>Pseudomonadati</taxon>
        <taxon>Pseudomonadota</taxon>
        <taxon>Gammaproteobacteria</taxon>
        <taxon>Pasteurellales</taxon>
        <taxon>Pasteurellaceae</taxon>
        <taxon>Gallibacterium</taxon>
    </lineage>
</organism>